<evidence type="ECO:0000313" key="1">
    <source>
        <dbReference type="EMBL" id="UOF02897.1"/>
    </source>
</evidence>
<organism evidence="1 2">
    <name type="scientific">Bdellovibrio reynosensis</name>
    <dbReference type="NCBI Taxonomy" id="2835041"/>
    <lineage>
        <taxon>Bacteria</taxon>
        <taxon>Pseudomonadati</taxon>
        <taxon>Bdellovibrionota</taxon>
        <taxon>Bdellovibrionia</taxon>
        <taxon>Bdellovibrionales</taxon>
        <taxon>Pseudobdellovibrionaceae</taxon>
        <taxon>Bdellovibrio</taxon>
    </lineage>
</organism>
<name>A0ABY4CG94_9BACT</name>
<dbReference type="EMBL" id="CP093442">
    <property type="protein sequence ID" value="UOF02897.1"/>
    <property type="molecule type" value="Genomic_DNA"/>
</dbReference>
<dbReference type="Proteomes" id="UP000830116">
    <property type="component" value="Chromosome"/>
</dbReference>
<proteinExistence type="predicted"/>
<accession>A0ABY4CG94</accession>
<dbReference type="InterPro" id="IPR025449">
    <property type="entry name" value="JetB"/>
</dbReference>
<keyword evidence="2" id="KW-1185">Reference proteome</keyword>
<sequence>MAFEDIKKSRRFVEAARRLVKGRYVLRSDNQAAFEAIEDLQIQLNEYFSLQGAELVIEASTGVARLVEVQDFDYQVSFSAKKTLNPLESVICLFLRQRRHEHITGKDVVTESVVVTDDDIWNFCLPFNRQKIVKRFRTDEFDVAISSLREKQVVSQNSDGTYTITPVCDIIIPHDLVSNYLEEAKKYFASRTAKDLPE</sequence>
<evidence type="ECO:0000313" key="2">
    <source>
        <dbReference type="Proteomes" id="UP000830116"/>
    </source>
</evidence>
<dbReference type="RefSeq" id="WP_243540716.1">
    <property type="nucleotide sequence ID" value="NZ_CP093442.1"/>
</dbReference>
<dbReference type="Pfam" id="PF13835">
    <property type="entry name" value="DUF4194"/>
    <property type="match status" value="1"/>
</dbReference>
<reference evidence="1" key="1">
    <citation type="submission" date="2022-03" db="EMBL/GenBank/DDBJ databases">
        <title>Genome Identification and Characterization of new species Bdellovibrio reynosense LBG001 sp. nov. from a Mexico soil sample.</title>
        <authorList>
            <person name="Camilli A."/>
            <person name="Ajao Y."/>
            <person name="Guo X."/>
        </authorList>
    </citation>
    <scope>NUCLEOTIDE SEQUENCE</scope>
    <source>
        <strain evidence="1">LBG001</strain>
    </source>
</reference>
<protein>
    <submittedName>
        <fullName evidence="1">DUF4194 domain-containing protein</fullName>
    </submittedName>
</protein>
<gene>
    <name evidence="1" type="ORF">MNR06_08015</name>
</gene>